<dbReference type="OrthoDB" id="9791274at2"/>
<dbReference type="GO" id="GO:0070475">
    <property type="term" value="P:rRNA base methylation"/>
    <property type="evidence" value="ECO:0007669"/>
    <property type="project" value="InterPro"/>
</dbReference>
<dbReference type="AlphaFoldDB" id="A0A1R4FS57"/>
<sequence>MNYRHSFHAGNFADLVKHALVLWLLKERQARSGALGPVAVLDTHAGAGLYDLSGDGVRSREAEAGVARLMTAEARPPLIETLAVEVAALNPQGGVRFYPGSPVLTARALRAEDSYRGFELNPPVEALLREALAPWPNATGQAGDGYEGAVRAARGLKAPLVLIDPPFERPDDYVRSAETAAAVLRADPTACVAIWTPLKDLETFDGFIRRLEQAGLSRVLVAEARLRPLNNPMKMNGCAMTVVNAPSGAEAAAAEICGWTVQALGDAGGRAEVWRAG</sequence>
<dbReference type="Pfam" id="PF04378">
    <property type="entry name" value="RsmJ"/>
    <property type="match status" value="1"/>
</dbReference>
<dbReference type="GO" id="GO:0036307">
    <property type="term" value="F:23S rRNA (adenine(2030)-N(6))-methyltransferase activity"/>
    <property type="evidence" value="ECO:0007669"/>
    <property type="project" value="TreeGrafter"/>
</dbReference>
<dbReference type="PANTHER" id="PTHR37426:SF1">
    <property type="entry name" value="RIBOSOMAL RNA LARGE SUBUNIT METHYLTRANSFERASE J"/>
    <property type="match status" value="1"/>
</dbReference>
<evidence type="ECO:0000313" key="1">
    <source>
        <dbReference type="EMBL" id="SJM58850.1"/>
    </source>
</evidence>
<dbReference type="Gene3D" id="3.40.50.150">
    <property type="entry name" value="Vaccinia Virus protein VP39"/>
    <property type="match status" value="1"/>
</dbReference>
<dbReference type="Proteomes" id="UP000195766">
    <property type="component" value="Unassembled WGS sequence"/>
</dbReference>
<accession>A0A1R4FS57</accession>
<dbReference type="InterPro" id="IPR029063">
    <property type="entry name" value="SAM-dependent_MTases_sf"/>
</dbReference>
<dbReference type="GO" id="GO:0005829">
    <property type="term" value="C:cytosol"/>
    <property type="evidence" value="ECO:0007669"/>
    <property type="project" value="TreeGrafter"/>
</dbReference>
<evidence type="ECO:0000313" key="2">
    <source>
        <dbReference type="Proteomes" id="UP000195766"/>
    </source>
</evidence>
<dbReference type="SUPFAM" id="SSF53335">
    <property type="entry name" value="S-adenosyl-L-methionine-dependent methyltransferases"/>
    <property type="match status" value="1"/>
</dbReference>
<gene>
    <name evidence="1" type="ORF">FM111_06690</name>
</gene>
<dbReference type="InterPro" id="IPR007473">
    <property type="entry name" value="RlmJ"/>
</dbReference>
<dbReference type="PANTHER" id="PTHR37426">
    <property type="entry name" value="RIBOSOMAL RNA LARGE SUBUNIT METHYLTRANSFERASE J"/>
    <property type="match status" value="1"/>
</dbReference>
<dbReference type="RefSeq" id="WP_087140212.1">
    <property type="nucleotide sequence ID" value="NZ_FUIE01000036.1"/>
</dbReference>
<dbReference type="EMBL" id="FUIE01000036">
    <property type="protein sequence ID" value="SJM58850.1"/>
    <property type="molecule type" value="Genomic_DNA"/>
</dbReference>
<proteinExistence type="predicted"/>
<reference evidence="1 2" key="1">
    <citation type="submission" date="2017-02" db="EMBL/GenBank/DDBJ databases">
        <authorList>
            <person name="Peterson S.W."/>
        </authorList>
    </citation>
    <scope>NUCLEOTIDE SEQUENCE [LARGE SCALE GENOMIC DNA]</scope>
    <source>
        <strain evidence="1 2">3F5N</strain>
    </source>
</reference>
<organism evidence="1 2">
    <name type="scientific">Brevundimonas diminuta 3F5N</name>
    <dbReference type="NCBI Taxonomy" id="1255603"/>
    <lineage>
        <taxon>Bacteria</taxon>
        <taxon>Pseudomonadati</taxon>
        <taxon>Pseudomonadota</taxon>
        <taxon>Alphaproteobacteria</taxon>
        <taxon>Caulobacterales</taxon>
        <taxon>Caulobacteraceae</taxon>
        <taxon>Brevundimonas</taxon>
    </lineage>
</organism>
<protein>
    <submittedName>
        <fullName evidence="1">Protein involved in catabolism of external DNA</fullName>
    </submittedName>
</protein>
<name>A0A1R4FS57_BREDI</name>